<dbReference type="PRINTS" id="PR01651">
    <property type="entry name" value="SECGEXPORT"/>
</dbReference>
<dbReference type="EMBL" id="CP035282">
    <property type="protein sequence ID" value="QAT62408.1"/>
    <property type="molecule type" value="Genomic_DNA"/>
</dbReference>
<organism evidence="11 12">
    <name type="scientific">Acidilutibacter cellobiosedens</name>
    <dbReference type="NCBI Taxonomy" id="2507161"/>
    <lineage>
        <taxon>Bacteria</taxon>
        <taxon>Bacillati</taxon>
        <taxon>Bacillota</taxon>
        <taxon>Tissierellia</taxon>
        <taxon>Tissierellales</taxon>
        <taxon>Acidilutibacteraceae</taxon>
        <taxon>Acidilutibacter</taxon>
    </lineage>
</organism>
<name>A0A410QEZ5_9FIRM</name>
<dbReference type="Proteomes" id="UP000287969">
    <property type="component" value="Chromosome"/>
</dbReference>
<gene>
    <name evidence="11" type="primary">secG</name>
    <name evidence="11" type="ORF">EQM13_12960</name>
</gene>
<dbReference type="OrthoDB" id="1708246at2"/>
<keyword evidence="8 10" id="KW-0811">Translocation</keyword>
<dbReference type="PANTHER" id="PTHR34182:SF1">
    <property type="entry name" value="PROTEIN-EXPORT MEMBRANE PROTEIN SECG"/>
    <property type="match status" value="1"/>
</dbReference>
<dbReference type="NCBIfam" id="TIGR00810">
    <property type="entry name" value="secG"/>
    <property type="match status" value="1"/>
</dbReference>
<evidence type="ECO:0000256" key="1">
    <source>
        <dbReference type="ARBA" id="ARBA00004651"/>
    </source>
</evidence>
<evidence type="ECO:0000313" key="12">
    <source>
        <dbReference type="Proteomes" id="UP000287969"/>
    </source>
</evidence>
<dbReference type="InterPro" id="IPR004692">
    <property type="entry name" value="SecG"/>
</dbReference>
<keyword evidence="9 10" id="KW-0472">Membrane</keyword>
<keyword evidence="4 10" id="KW-1003">Cell membrane</keyword>
<evidence type="ECO:0000256" key="3">
    <source>
        <dbReference type="ARBA" id="ARBA00022448"/>
    </source>
</evidence>
<protein>
    <recommendedName>
        <fullName evidence="10">Protein-export membrane protein SecG</fullName>
    </recommendedName>
</protein>
<proteinExistence type="inferred from homology"/>
<dbReference type="GO" id="GO:0009306">
    <property type="term" value="P:protein secretion"/>
    <property type="evidence" value="ECO:0007669"/>
    <property type="project" value="UniProtKB-UniRule"/>
</dbReference>
<evidence type="ECO:0000256" key="2">
    <source>
        <dbReference type="ARBA" id="ARBA00008445"/>
    </source>
</evidence>
<evidence type="ECO:0000256" key="8">
    <source>
        <dbReference type="ARBA" id="ARBA00023010"/>
    </source>
</evidence>
<reference evidence="12" key="1">
    <citation type="submission" date="2019-01" db="EMBL/GenBank/DDBJ databases">
        <title>Draft genomes of a novel of Sporanaerobacter strains.</title>
        <authorList>
            <person name="Ma S."/>
        </authorList>
    </citation>
    <scope>NUCLEOTIDE SEQUENCE [LARGE SCALE GENOMIC DNA]</scope>
    <source>
        <strain evidence="12">NJN-17</strain>
    </source>
</reference>
<evidence type="ECO:0000256" key="5">
    <source>
        <dbReference type="ARBA" id="ARBA00022692"/>
    </source>
</evidence>
<dbReference type="AlphaFoldDB" id="A0A410QEZ5"/>
<evidence type="ECO:0000256" key="10">
    <source>
        <dbReference type="RuleBase" id="RU365087"/>
    </source>
</evidence>
<keyword evidence="6 10" id="KW-0653">Protein transport</keyword>
<comment type="function">
    <text evidence="10">Involved in protein export. Participates in an early event of protein translocation.</text>
</comment>
<dbReference type="PANTHER" id="PTHR34182">
    <property type="entry name" value="PROTEIN-EXPORT MEMBRANE PROTEIN SECG"/>
    <property type="match status" value="1"/>
</dbReference>
<dbReference type="KEGG" id="spoa:EQM13_12960"/>
<dbReference type="Pfam" id="PF03840">
    <property type="entry name" value="SecG"/>
    <property type="match status" value="1"/>
</dbReference>
<evidence type="ECO:0000256" key="4">
    <source>
        <dbReference type="ARBA" id="ARBA00022475"/>
    </source>
</evidence>
<keyword evidence="12" id="KW-1185">Reference proteome</keyword>
<comment type="subcellular location">
    <subcellularLocation>
        <location evidence="1 10">Cell membrane</location>
        <topology evidence="1 10">Multi-pass membrane protein</topology>
    </subcellularLocation>
</comment>
<keyword evidence="7 10" id="KW-1133">Transmembrane helix</keyword>
<sequence>MNTFLSILVLVVGIVLIVAVMLQPSKSEGLGAIGGGNTSTWGKNKGRNFEDTLKRITIVCAVIFMVSSLILASLQ</sequence>
<evidence type="ECO:0000256" key="9">
    <source>
        <dbReference type="ARBA" id="ARBA00023136"/>
    </source>
</evidence>
<evidence type="ECO:0000313" key="11">
    <source>
        <dbReference type="EMBL" id="QAT62408.1"/>
    </source>
</evidence>
<feature type="transmembrane region" description="Helical" evidence="10">
    <location>
        <begin position="53"/>
        <end position="74"/>
    </location>
</feature>
<dbReference type="GO" id="GO:0005886">
    <property type="term" value="C:plasma membrane"/>
    <property type="evidence" value="ECO:0007669"/>
    <property type="project" value="UniProtKB-SubCell"/>
</dbReference>
<keyword evidence="5 10" id="KW-0812">Transmembrane</keyword>
<accession>A0A410QEZ5</accession>
<comment type="caution">
    <text evidence="10">Lacks conserved residue(s) required for the propagation of feature annotation.</text>
</comment>
<keyword evidence="3 10" id="KW-0813">Transport</keyword>
<dbReference type="GO" id="GO:0043952">
    <property type="term" value="P:protein transport by the Sec complex"/>
    <property type="evidence" value="ECO:0007669"/>
    <property type="project" value="TreeGrafter"/>
</dbReference>
<dbReference type="GO" id="GO:0065002">
    <property type="term" value="P:intracellular protein transmembrane transport"/>
    <property type="evidence" value="ECO:0007669"/>
    <property type="project" value="TreeGrafter"/>
</dbReference>
<evidence type="ECO:0000256" key="6">
    <source>
        <dbReference type="ARBA" id="ARBA00022927"/>
    </source>
</evidence>
<evidence type="ECO:0000256" key="7">
    <source>
        <dbReference type="ARBA" id="ARBA00022989"/>
    </source>
</evidence>
<dbReference type="RefSeq" id="WP_071140017.1">
    <property type="nucleotide sequence ID" value="NZ_CP035282.1"/>
</dbReference>
<dbReference type="GO" id="GO:0015450">
    <property type="term" value="F:protein-transporting ATPase activity"/>
    <property type="evidence" value="ECO:0007669"/>
    <property type="project" value="UniProtKB-UniRule"/>
</dbReference>
<comment type="similarity">
    <text evidence="2 10">Belongs to the SecG family.</text>
</comment>